<dbReference type="Proteomes" id="UP000562254">
    <property type="component" value="Unassembled WGS sequence"/>
</dbReference>
<feature type="domain" description="Bacterial sugar transferase" evidence="9">
    <location>
        <begin position="258"/>
        <end position="439"/>
    </location>
</feature>
<keyword evidence="6 8" id="KW-0472">Membrane</keyword>
<sequence>MTNLFGHSVRSELLLLSVTEALACFAAFALILHLGLPQGTTADLPGVLVLSGVLAICASFAVAATGLYHPTNSLRAARLFAGAVLGGLLLVIVAPVAAHMLPHAPLPGIGMSVTQLVVAFVCAVLLTRSAFYLALRSGLLRLRVALLPGPGAARLRGRLAADPFYAVLDGIPPGLDATRPRLLERVLRTRPLDAVVADDPASLPPGEADRLRALRVPVWTTSRFVEHALGRVDLESLPQDWRPRETCAESAATAAFRRGLDIVLALAILLLTLPVMILTVIAIRLESPGPILYRQQRLGLHGRVFTVFKFRSMREDAEAGGAVWARPNDTRVTRVGRFIRLVRIDELPQLINVLRGEMAIVGPRPERPEFVARLAEAIPHYEARMLVKPGITGWAQVNCPYGASVEDARLKLSYDLYYVCRRNLFLDLLILIATVRVVLFQEGSR</sequence>
<feature type="transmembrane region" description="Helical" evidence="8">
    <location>
        <begin position="262"/>
        <end position="283"/>
    </location>
</feature>
<dbReference type="GO" id="GO:0016020">
    <property type="term" value="C:membrane"/>
    <property type="evidence" value="ECO:0007669"/>
    <property type="project" value="UniProtKB-SubCell"/>
</dbReference>
<keyword evidence="3 10" id="KW-0808">Transferase</keyword>
<keyword evidence="5 8" id="KW-1133">Transmembrane helix</keyword>
<name>A0A840YBC6_9PROT</name>
<organism evidence="10 11">
    <name type="scientific">Neoroseomonas alkaliterrae</name>
    <dbReference type="NCBI Taxonomy" id="1452450"/>
    <lineage>
        <taxon>Bacteria</taxon>
        <taxon>Pseudomonadati</taxon>
        <taxon>Pseudomonadota</taxon>
        <taxon>Alphaproteobacteria</taxon>
        <taxon>Acetobacterales</taxon>
        <taxon>Acetobacteraceae</taxon>
        <taxon>Neoroseomonas</taxon>
    </lineage>
</organism>
<evidence type="ECO:0000256" key="1">
    <source>
        <dbReference type="ARBA" id="ARBA00004141"/>
    </source>
</evidence>
<keyword evidence="4 8" id="KW-0812">Transmembrane</keyword>
<dbReference type="InterPro" id="IPR003362">
    <property type="entry name" value="Bact_transf"/>
</dbReference>
<dbReference type="EMBL" id="JACIJE010000010">
    <property type="protein sequence ID" value="MBB5691184.1"/>
    <property type="molecule type" value="Genomic_DNA"/>
</dbReference>
<dbReference type="Pfam" id="PF02397">
    <property type="entry name" value="Bac_transf"/>
    <property type="match status" value="1"/>
</dbReference>
<evidence type="ECO:0000256" key="8">
    <source>
        <dbReference type="SAM" id="Phobius"/>
    </source>
</evidence>
<dbReference type="NCBIfam" id="TIGR03025">
    <property type="entry name" value="EPS_sugtrans"/>
    <property type="match status" value="1"/>
</dbReference>
<dbReference type="AlphaFoldDB" id="A0A840YBC6"/>
<evidence type="ECO:0000256" key="2">
    <source>
        <dbReference type="ARBA" id="ARBA00006464"/>
    </source>
</evidence>
<feature type="transmembrane region" description="Helical" evidence="8">
    <location>
        <begin position="113"/>
        <end position="135"/>
    </location>
</feature>
<dbReference type="PANTHER" id="PTHR30576:SF21">
    <property type="entry name" value="UDP-GLUCOSE:UNDECAPRENYL-PHOSPHATE GLUCOSE-1-PHOSPHATE TRANSFERASE"/>
    <property type="match status" value="1"/>
</dbReference>
<evidence type="ECO:0000256" key="6">
    <source>
        <dbReference type="ARBA" id="ARBA00023136"/>
    </source>
</evidence>
<dbReference type="RefSeq" id="WP_184486574.1">
    <property type="nucleotide sequence ID" value="NZ_JAAEDJ010000049.1"/>
</dbReference>
<dbReference type="PANTHER" id="PTHR30576">
    <property type="entry name" value="COLANIC BIOSYNTHESIS UDP-GLUCOSE LIPID CARRIER TRANSFERASE"/>
    <property type="match status" value="1"/>
</dbReference>
<evidence type="ECO:0000256" key="5">
    <source>
        <dbReference type="ARBA" id="ARBA00022989"/>
    </source>
</evidence>
<proteinExistence type="inferred from homology"/>
<comment type="similarity">
    <text evidence="2">Belongs to the bacterial sugar transferase family.</text>
</comment>
<dbReference type="GO" id="GO:0089702">
    <property type="term" value="F:undecaprenyl-phosphate glucose phosphotransferase activity"/>
    <property type="evidence" value="ECO:0007669"/>
    <property type="project" value="TreeGrafter"/>
</dbReference>
<keyword evidence="7" id="KW-0270">Exopolysaccharide synthesis</keyword>
<evidence type="ECO:0000256" key="7">
    <source>
        <dbReference type="ARBA" id="ARBA00023169"/>
    </source>
</evidence>
<comment type="subcellular location">
    <subcellularLocation>
        <location evidence="1">Membrane</location>
        <topology evidence="1">Multi-pass membrane protein</topology>
    </subcellularLocation>
</comment>
<comment type="caution">
    <text evidence="10">The sequence shown here is derived from an EMBL/GenBank/DDBJ whole genome shotgun (WGS) entry which is preliminary data.</text>
</comment>
<evidence type="ECO:0000256" key="4">
    <source>
        <dbReference type="ARBA" id="ARBA00022692"/>
    </source>
</evidence>
<keyword evidence="11" id="KW-1185">Reference proteome</keyword>
<accession>A0A840YBC6</accession>
<feature type="transmembrane region" description="Helical" evidence="8">
    <location>
        <begin position="79"/>
        <end position="101"/>
    </location>
</feature>
<gene>
    <name evidence="10" type="ORF">FHS88_003336</name>
</gene>
<evidence type="ECO:0000259" key="9">
    <source>
        <dbReference type="Pfam" id="PF02397"/>
    </source>
</evidence>
<protein>
    <submittedName>
        <fullName evidence="10">Exopolysaccharide biosynthesis polyprenyl glycosylphosphotransferase</fullName>
    </submittedName>
</protein>
<evidence type="ECO:0000256" key="3">
    <source>
        <dbReference type="ARBA" id="ARBA00022679"/>
    </source>
</evidence>
<feature type="transmembrane region" description="Helical" evidence="8">
    <location>
        <begin position="47"/>
        <end position="67"/>
    </location>
</feature>
<evidence type="ECO:0000313" key="11">
    <source>
        <dbReference type="Proteomes" id="UP000562254"/>
    </source>
</evidence>
<dbReference type="GO" id="GO:0000271">
    <property type="term" value="P:polysaccharide biosynthetic process"/>
    <property type="evidence" value="ECO:0007669"/>
    <property type="project" value="UniProtKB-KW"/>
</dbReference>
<dbReference type="InterPro" id="IPR017475">
    <property type="entry name" value="EPS_sugar_tfrase"/>
</dbReference>
<evidence type="ECO:0000313" key="10">
    <source>
        <dbReference type="EMBL" id="MBB5691184.1"/>
    </source>
</evidence>
<dbReference type="GO" id="GO:0009242">
    <property type="term" value="P:colanic acid biosynthetic process"/>
    <property type="evidence" value="ECO:0007669"/>
    <property type="project" value="TreeGrafter"/>
</dbReference>
<reference evidence="10 11" key="1">
    <citation type="submission" date="2020-08" db="EMBL/GenBank/DDBJ databases">
        <title>Genomic Encyclopedia of Type Strains, Phase IV (KMG-IV): sequencing the most valuable type-strain genomes for metagenomic binning, comparative biology and taxonomic classification.</title>
        <authorList>
            <person name="Goeker M."/>
        </authorList>
    </citation>
    <scope>NUCLEOTIDE SEQUENCE [LARGE SCALE GENOMIC DNA]</scope>
    <source>
        <strain evidence="10 11">DSM 25895</strain>
    </source>
</reference>
<feature type="transmembrane region" description="Helical" evidence="8">
    <location>
        <begin position="12"/>
        <end position="35"/>
    </location>
</feature>